<protein>
    <recommendedName>
        <fullName evidence="2">Retrotransposon Copia-like N-terminal domain-containing protein</fullName>
    </recommendedName>
</protein>
<dbReference type="OMA" id="TKEINAY"/>
<dbReference type="Pfam" id="PF14223">
    <property type="entry name" value="Retrotran_gag_2"/>
    <property type="match status" value="1"/>
</dbReference>
<dbReference type="HOGENOM" id="CLU_1598705_0_0_1"/>
<evidence type="ECO:0008006" key="2">
    <source>
        <dbReference type="Google" id="ProtNLM"/>
    </source>
</evidence>
<dbReference type="EMBL" id="GL765096">
    <property type="protein sequence ID" value="EFZ16934.1"/>
    <property type="molecule type" value="Genomic_DNA"/>
</dbReference>
<feature type="non-terminal residue" evidence="1">
    <location>
        <position position="167"/>
    </location>
</feature>
<name>E9IR69_SOLIN</name>
<dbReference type="AlphaFoldDB" id="E9IR69"/>
<evidence type="ECO:0000313" key="1">
    <source>
        <dbReference type="EMBL" id="EFZ16934.1"/>
    </source>
</evidence>
<gene>
    <name evidence="1" type="ORF">SINV_80181</name>
</gene>
<reference evidence="1" key="1">
    <citation type="journal article" date="2011" name="Proc. Natl. Acad. Sci. U.S.A.">
        <title>The genome of the fire ant Solenopsis invicta.</title>
        <authorList>
            <person name="Wurm Y."/>
            <person name="Wang J."/>
            <person name="Riba-Grognuz O."/>
            <person name="Corona M."/>
            <person name="Nygaard S."/>
            <person name="Hunt B.G."/>
            <person name="Ingram K.K."/>
            <person name="Falquet L."/>
            <person name="Nipitwattanaphon M."/>
            <person name="Gotzek D."/>
            <person name="Dijkstra M.B."/>
            <person name="Oettler J."/>
            <person name="Comtesse F."/>
            <person name="Shih C.J."/>
            <person name="Wu W.J."/>
            <person name="Yang C.C."/>
            <person name="Thomas J."/>
            <person name="Beaudoing E."/>
            <person name="Pradervand S."/>
            <person name="Flegel V."/>
            <person name="Cook E.D."/>
            <person name="Fabbretti R."/>
            <person name="Stockinger H."/>
            <person name="Long L."/>
            <person name="Farmerie W.G."/>
            <person name="Oakey J."/>
            <person name="Boomsma J.J."/>
            <person name="Pamilo P."/>
            <person name="Yi S.V."/>
            <person name="Heinze J."/>
            <person name="Goodisman M.A."/>
            <person name="Farinelli L."/>
            <person name="Harshman K."/>
            <person name="Hulo N."/>
            <person name="Cerutti L."/>
            <person name="Xenarios I."/>
            <person name="Shoemaker D."/>
            <person name="Keller L."/>
        </authorList>
    </citation>
    <scope>NUCLEOTIDE SEQUENCE [LARGE SCALE GENOMIC DNA]</scope>
</reference>
<accession>E9IR69</accession>
<sequence length="167" mass="19398">MINGQQYTMGNLEDILLTRYSQVSTNDVPKLTLTNYLEWKQRIRLLLRQRGCLKLINGMESPLGSDASTKEINAYQRREDRAVTTILLSCSNEILAILDDSDTSIRTWTKIKEHFEPTTRARLAGLFDKFYEMRFKPDEESIGMYIGRIKKKVNDMVEAGFIYSEQM</sequence>
<proteinExistence type="predicted"/>
<organism>
    <name type="scientific">Solenopsis invicta</name>
    <name type="common">Red imported fire ant</name>
    <name type="synonym">Solenopsis wagneri</name>
    <dbReference type="NCBI Taxonomy" id="13686"/>
    <lineage>
        <taxon>Eukaryota</taxon>
        <taxon>Metazoa</taxon>
        <taxon>Ecdysozoa</taxon>
        <taxon>Arthropoda</taxon>
        <taxon>Hexapoda</taxon>
        <taxon>Insecta</taxon>
        <taxon>Pterygota</taxon>
        <taxon>Neoptera</taxon>
        <taxon>Endopterygota</taxon>
        <taxon>Hymenoptera</taxon>
        <taxon>Apocrita</taxon>
        <taxon>Aculeata</taxon>
        <taxon>Formicoidea</taxon>
        <taxon>Formicidae</taxon>
        <taxon>Myrmicinae</taxon>
        <taxon>Solenopsis</taxon>
    </lineage>
</organism>